<keyword evidence="3 6" id="KW-0342">GTP-binding</keyword>
<reference evidence="8 9" key="1">
    <citation type="submission" date="2022-05" db="EMBL/GenBank/DDBJ databases">
        <authorList>
            <consortium name="Genoscope - CEA"/>
            <person name="William W."/>
        </authorList>
    </citation>
    <scope>NUCLEOTIDE SEQUENCE [LARGE SCALE GENOMIC DNA]</scope>
</reference>
<name>A0ABN8MCB5_9CNID</name>
<dbReference type="NCBIfam" id="TIGR00231">
    <property type="entry name" value="small_GTP"/>
    <property type="match status" value="1"/>
</dbReference>
<keyword evidence="5 6" id="KW-0636">Prenylation</keyword>
<feature type="region of interest" description="Disordered" evidence="7">
    <location>
        <begin position="206"/>
        <end position="225"/>
    </location>
</feature>
<keyword evidence="4 6" id="KW-0449">Lipoprotein</keyword>
<dbReference type="SMART" id="SM00173">
    <property type="entry name" value="RAS"/>
    <property type="match status" value="1"/>
</dbReference>
<evidence type="ECO:0000256" key="1">
    <source>
        <dbReference type="ARBA" id="ARBA00006270"/>
    </source>
</evidence>
<dbReference type="InterPro" id="IPR001806">
    <property type="entry name" value="Small_GTPase"/>
</dbReference>
<dbReference type="CDD" id="cd04107">
    <property type="entry name" value="Rab32_Rab38"/>
    <property type="match status" value="1"/>
</dbReference>
<dbReference type="PRINTS" id="PR00449">
    <property type="entry name" value="RASTRNSFRMNG"/>
</dbReference>
<dbReference type="SMART" id="SM00176">
    <property type="entry name" value="RAN"/>
    <property type="match status" value="1"/>
</dbReference>
<keyword evidence="9" id="KW-1185">Reference proteome</keyword>
<protein>
    <recommendedName>
        <fullName evidence="6">Ras-related protein Rab</fullName>
    </recommendedName>
</protein>
<gene>
    <name evidence="8" type="ORF">PEVE_00031211</name>
</gene>
<dbReference type="PANTHER" id="PTHR47981">
    <property type="entry name" value="RAB FAMILY"/>
    <property type="match status" value="1"/>
</dbReference>
<feature type="non-terminal residue" evidence="8">
    <location>
        <position position="1"/>
    </location>
</feature>
<comment type="subcellular location">
    <subcellularLocation>
        <location evidence="6">Membrane</location>
        <topology evidence="6">Lipid-anchor</topology>
    </subcellularLocation>
</comment>
<keyword evidence="2 6" id="KW-0547">Nucleotide-binding</keyword>
<dbReference type="SMART" id="SM00174">
    <property type="entry name" value="RHO"/>
    <property type="match status" value="1"/>
</dbReference>
<evidence type="ECO:0000256" key="5">
    <source>
        <dbReference type="ARBA" id="ARBA00023289"/>
    </source>
</evidence>
<accession>A0ABN8MCB5</accession>
<organism evidence="8 9">
    <name type="scientific">Porites evermanni</name>
    <dbReference type="NCBI Taxonomy" id="104178"/>
    <lineage>
        <taxon>Eukaryota</taxon>
        <taxon>Metazoa</taxon>
        <taxon>Cnidaria</taxon>
        <taxon>Anthozoa</taxon>
        <taxon>Hexacorallia</taxon>
        <taxon>Scleractinia</taxon>
        <taxon>Fungiina</taxon>
        <taxon>Poritidae</taxon>
        <taxon>Porites</taxon>
    </lineage>
</organism>
<dbReference type="InterPro" id="IPR027417">
    <property type="entry name" value="P-loop_NTPase"/>
</dbReference>
<dbReference type="PANTHER" id="PTHR47981:SF42">
    <property type="entry name" value="RAS-RELATED PROTEIN RAB-7L1-LIKE ISOFORM X1"/>
    <property type="match status" value="1"/>
</dbReference>
<keyword evidence="6" id="KW-0472">Membrane</keyword>
<evidence type="ECO:0000313" key="8">
    <source>
        <dbReference type="EMBL" id="CAH3027283.1"/>
    </source>
</evidence>
<comment type="function">
    <text evidence="6">The small GTPases Rab are key regulators in vesicle trafficking.</text>
</comment>
<dbReference type="PROSITE" id="PS51419">
    <property type="entry name" value="RAB"/>
    <property type="match status" value="1"/>
</dbReference>
<dbReference type="SMART" id="SM00175">
    <property type="entry name" value="RAB"/>
    <property type="match status" value="1"/>
</dbReference>
<comment type="similarity">
    <text evidence="1 6">Belongs to the small GTPase superfamily. Rab family.</text>
</comment>
<evidence type="ECO:0000256" key="7">
    <source>
        <dbReference type="SAM" id="MobiDB-lite"/>
    </source>
</evidence>
<evidence type="ECO:0000256" key="3">
    <source>
        <dbReference type="ARBA" id="ARBA00023134"/>
    </source>
</evidence>
<evidence type="ECO:0000313" key="9">
    <source>
        <dbReference type="Proteomes" id="UP001159427"/>
    </source>
</evidence>
<evidence type="ECO:0000256" key="2">
    <source>
        <dbReference type="ARBA" id="ARBA00022741"/>
    </source>
</evidence>
<dbReference type="InterPro" id="IPR005225">
    <property type="entry name" value="Small_GTP-bd"/>
</dbReference>
<dbReference type="Pfam" id="PF00071">
    <property type="entry name" value="Ras"/>
    <property type="match status" value="1"/>
</dbReference>
<dbReference type="EMBL" id="CALNXI010000445">
    <property type="protein sequence ID" value="CAH3027283.1"/>
    <property type="molecule type" value="Genomic_DNA"/>
</dbReference>
<dbReference type="InterPro" id="IPR030697">
    <property type="entry name" value="Rab29/Rab38/Rab32"/>
</dbReference>
<proteinExistence type="inferred from homology"/>
<dbReference type="Gene3D" id="3.40.50.300">
    <property type="entry name" value="P-loop containing nucleotide triphosphate hydrolases"/>
    <property type="match status" value="1"/>
</dbReference>
<sequence>FRFVSVSNRSTESHVNFRSEKWRTPFIKMSELTFKVIIIGDATVGKTSFVQRYVNSHPRRDYKPTVGVDFALKVIKLSEDTTVRLQLWDIAGQERFTSMTRVYYKGAAACVIMFDLTSQHTFNSTVKWKKDLDRKCTLPNGNTIPCILVGNKSDLATRPVEKDIIEKMCRENGFLGWTEMSVKEDINVTETMNYLLQELLDNYSEENGGLSQSHKTGTDQGGFIELTSHKTPKENVKSGCCS</sequence>
<dbReference type="PROSITE" id="PS51421">
    <property type="entry name" value="RAS"/>
    <property type="match status" value="1"/>
</dbReference>
<evidence type="ECO:0000256" key="6">
    <source>
        <dbReference type="RuleBase" id="RU367128"/>
    </source>
</evidence>
<comment type="caution">
    <text evidence="8">The sequence shown here is derived from an EMBL/GenBank/DDBJ whole genome shotgun (WGS) entry which is preliminary data.</text>
</comment>
<evidence type="ECO:0000256" key="4">
    <source>
        <dbReference type="ARBA" id="ARBA00023288"/>
    </source>
</evidence>
<dbReference type="SUPFAM" id="SSF52540">
    <property type="entry name" value="P-loop containing nucleoside triphosphate hydrolases"/>
    <property type="match status" value="1"/>
</dbReference>
<dbReference type="Proteomes" id="UP001159427">
    <property type="component" value="Unassembled WGS sequence"/>
</dbReference>